<reference evidence="8 9" key="1">
    <citation type="submission" date="2013-11" db="EMBL/GenBank/DDBJ databases">
        <title>Metagenomic analysis of a methanogenic consortium involved in long chain n-alkane degradation.</title>
        <authorList>
            <person name="Davidova I.A."/>
            <person name="Callaghan A.V."/>
            <person name="Wawrik B."/>
            <person name="Pruitt S."/>
            <person name="Marks C."/>
            <person name="Duncan K.E."/>
            <person name="Suflita J.M."/>
        </authorList>
    </citation>
    <scope>NUCLEOTIDE SEQUENCE [LARGE SCALE GENOMIC DNA]</scope>
    <source>
        <strain evidence="8 9">SPR</strain>
    </source>
</reference>
<dbReference type="CDD" id="cd02440">
    <property type="entry name" value="AdoMet_MTases"/>
    <property type="match status" value="1"/>
</dbReference>
<protein>
    <recommendedName>
        <fullName evidence="7">Protein-L-isoaspartate O-methyltransferase</fullName>
        <ecNumber evidence="7">2.1.1.77</ecNumber>
    </recommendedName>
    <alternativeName>
        <fullName evidence="7">L-isoaspartyl protein carboxyl methyltransferase</fullName>
    </alternativeName>
    <alternativeName>
        <fullName evidence="7">Protein L-isoaspartyl methyltransferase</fullName>
    </alternativeName>
    <alternativeName>
        <fullName evidence="7">Protein-beta-aspartate methyltransferase</fullName>
        <shortName evidence="7">PIMT</shortName>
    </alternativeName>
</protein>
<dbReference type="Gene3D" id="3.40.50.150">
    <property type="entry name" value="Vaccinia Virus protein VP39"/>
    <property type="match status" value="1"/>
</dbReference>
<dbReference type="GO" id="GO:0030091">
    <property type="term" value="P:protein repair"/>
    <property type="evidence" value="ECO:0007669"/>
    <property type="project" value="UniProtKB-UniRule"/>
</dbReference>
<evidence type="ECO:0000256" key="5">
    <source>
        <dbReference type="ARBA" id="ARBA00022679"/>
    </source>
</evidence>
<dbReference type="FunFam" id="3.40.50.150:FF:000010">
    <property type="entry name" value="Protein-L-isoaspartate O-methyltransferase"/>
    <property type="match status" value="1"/>
</dbReference>
<dbReference type="PROSITE" id="PS01279">
    <property type="entry name" value="PCMT"/>
    <property type="match status" value="1"/>
</dbReference>
<dbReference type="GO" id="GO:0005737">
    <property type="term" value="C:cytoplasm"/>
    <property type="evidence" value="ECO:0007669"/>
    <property type="project" value="UniProtKB-SubCell"/>
</dbReference>
<comment type="caution">
    <text evidence="8">The sequence shown here is derived from an EMBL/GenBank/DDBJ whole genome shotgun (WGS) entry which is preliminary data.</text>
</comment>
<gene>
    <name evidence="7" type="primary">pcm</name>
    <name evidence="8" type="ORF">X474_02275</name>
</gene>
<evidence type="ECO:0000256" key="3">
    <source>
        <dbReference type="ARBA" id="ARBA00022490"/>
    </source>
</evidence>
<dbReference type="FunCoup" id="A0A0D2GLM5">
    <property type="interactions" value="440"/>
</dbReference>
<evidence type="ECO:0000256" key="2">
    <source>
        <dbReference type="ARBA" id="ARBA00005369"/>
    </source>
</evidence>
<evidence type="ECO:0000313" key="9">
    <source>
        <dbReference type="Proteomes" id="UP000032233"/>
    </source>
</evidence>
<keyword evidence="4 7" id="KW-0489">Methyltransferase</keyword>
<keyword evidence="3 7" id="KW-0963">Cytoplasm</keyword>
<comment type="subcellular location">
    <subcellularLocation>
        <location evidence="1 7">Cytoplasm</location>
    </subcellularLocation>
</comment>
<evidence type="ECO:0000256" key="6">
    <source>
        <dbReference type="ARBA" id="ARBA00022691"/>
    </source>
</evidence>
<name>A0A0D2GLM5_9BACT</name>
<dbReference type="Proteomes" id="UP000032233">
    <property type="component" value="Unassembled WGS sequence"/>
</dbReference>
<organism evidence="8 9">
    <name type="scientific">Dethiosulfatarculus sandiegensis</name>
    <dbReference type="NCBI Taxonomy" id="1429043"/>
    <lineage>
        <taxon>Bacteria</taxon>
        <taxon>Pseudomonadati</taxon>
        <taxon>Thermodesulfobacteriota</taxon>
        <taxon>Desulfarculia</taxon>
        <taxon>Desulfarculales</taxon>
        <taxon>Desulfarculaceae</taxon>
        <taxon>Dethiosulfatarculus</taxon>
    </lineage>
</organism>
<dbReference type="AlphaFoldDB" id="A0A0D2GLM5"/>
<dbReference type="GO" id="GO:0004719">
    <property type="term" value="F:protein-L-isoaspartate (D-aspartate) O-methyltransferase activity"/>
    <property type="evidence" value="ECO:0007669"/>
    <property type="project" value="UniProtKB-UniRule"/>
</dbReference>
<evidence type="ECO:0000256" key="4">
    <source>
        <dbReference type="ARBA" id="ARBA00022603"/>
    </source>
</evidence>
<dbReference type="NCBIfam" id="TIGR00080">
    <property type="entry name" value="pimt"/>
    <property type="match status" value="1"/>
</dbReference>
<dbReference type="HAMAP" id="MF_00090">
    <property type="entry name" value="PIMT"/>
    <property type="match status" value="1"/>
</dbReference>
<dbReference type="Pfam" id="PF01135">
    <property type="entry name" value="PCMT"/>
    <property type="match status" value="1"/>
</dbReference>
<dbReference type="PANTHER" id="PTHR11579">
    <property type="entry name" value="PROTEIN-L-ISOASPARTATE O-METHYLTRANSFERASE"/>
    <property type="match status" value="1"/>
</dbReference>
<keyword evidence="6 7" id="KW-0949">S-adenosyl-L-methionine</keyword>
<evidence type="ECO:0000256" key="1">
    <source>
        <dbReference type="ARBA" id="ARBA00004496"/>
    </source>
</evidence>
<keyword evidence="9" id="KW-1185">Reference proteome</keyword>
<comment type="catalytic activity">
    <reaction evidence="7">
        <text>[protein]-L-isoaspartate + S-adenosyl-L-methionine = [protein]-L-isoaspartate alpha-methyl ester + S-adenosyl-L-homocysteine</text>
        <dbReference type="Rhea" id="RHEA:12705"/>
        <dbReference type="Rhea" id="RHEA-COMP:12143"/>
        <dbReference type="Rhea" id="RHEA-COMP:12144"/>
        <dbReference type="ChEBI" id="CHEBI:57856"/>
        <dbReference type="ChEBI" id="CHEBI:59789"/>
        <dbReference type="ChEBI" id="CHEBI:90596"/>
        <dbReference type="ChEBI" id="CHEBI:90598"/>
        <dbReference type="EC" id="2.1.1.77"/>
    </reaction>
</comment>
<proteinExistence type="inferred from homology"/>
<dbReference type="SUPFAM" id="SSF53335">
    <property type="entry name" value="S-adenosyl-L-methionine-dependent methyltransferases"/>
    <property type="match status" value="1"/>
</dbReference>
<feature type="active site" evidence="7">
    <location>
        <position position="66"/>
    </location>
</feature>
<sequence>MSLIANDYSVRRRRMVEEQIVRRGIKDQRLLKVMKEIPRHFFVDEALAVQAYGDHPVNIGQGQTISQPYIVALMTHSLGLLGNENVLEIGTGSGYQTAVLAKLVDWVYSIERITELSRRAQTVLEKLKIFNVNLTVGDGTKGWPENGPYDAIIVTAGAPVLPQDLTSQLAQGGRLVIPVGDRHLQTLLRITRKGGKLIKEELGGCRFVDLIGEYGWRR</sequence>
<dbReference type="NCBIfam" id="NF001453">
    <property type="entry name" value="PRK00312.1"/>
    <property type="match status" value="1"/>
</dbReference>
<accession>A0A0D2GLM5</accession>
<dbReference type="EMBL" id="AZAC01000002">
    <property type="protein sequence ID" value="KIX15557.1"/>
    <property type="molecule type" value="Genomic_DNA"/>
</dbReference>
<dbReference type="PATRIC" id="fig|1429043.3.peg.478"/>
<comment type="similarity">
    <text evidence="2 7">Belongs to the methyltransferase superfamily. L-isoaspartyl/D-aspartyl protein methyltransferase family.</text>
</comment>
<dbReference type="GO" id="GO:0032259">
    <property type="term" value="P:methylation"/>
    <property type="evidence" value="ECO:0007669"/>
    <property type="project" value="UniProtKB-KW"/>
</dbReference>
<dbReference type="InterPro" id="IPR029063">
    <property type="entry name" value="SAM-dependent_MTases_sf"/>
</dbReference>
<comment type="function">
    <text evidence="7">Catalyzes the methyl esterification of L-isoaspartyl residues in peptides and proteins that result from spontaneous decomposition of normal L-aspartyl and L-asparaginyl residues. It plays a role in the repair and/or degradation of damaged proteins.</text>
</comment>
<dbReference type="STRING" id="1429043.X474_02275"/>
<keyword evidence="5 7" id="KW-0808">Transferase</keyword>
<dbReference type="InterPro" id="IPR000682">
    <property type="entry name" value="PCMT"/>
</dbReference>
<dbReference type="InParanoid" id="A0A0D2GLM5"/>
<evidence type="ECO:0000256" key="7">
    <source>
        <dbReference type="HAMAP-Rule" id="MF_00090"/>
    </source>
</evidence>
<dbReference type="PANTHER" id="PTHR11579:SF0">
    <property type="entry name" value="PROTEIN-L-ISOASPARTATE(D-ASPARTATE) O-METHYLTRANSFERASE"/>
    <property type="match status" value="1"/>
</dbReference>
<evidence type="ECO:0000313" key="8">
    <source>
        <dbReference type="EMBL" id="KIX15557.1"/>
    </source>
</evidence>
<dbReference type="EC" id="2.1.1.77" evidence="7"/>